<comment type="cofactor">
    <cofactor evidence="1">
        <name>Zn(2+)</name>
        <dbReference type="ChEBI" id="CHEBI:29105"/>
    </cofactor>
</comment>
<dbReference type="AlphaFoldDB" id="A0A6J4PPV8"/>
<evidence type="ECO:0000313" key="6">
    <source>
        <dbReference type="EMBL" id="CAA9418966.1"/>
    </source>
</evidence>
<dbReference type="Pfam" id="PF01546">
    <property type="entry name" value="Peptidase_M20"/>
    <property type="match status" value="1"/>
</dbReference>
<evidence type="ECO:0000256" key="1">
    <source>
        <dbReference type="ARBA" id="ARBA00001947"/>
    </source>
</evidence>
<feature type="domain" description="Peptidase M20 dimerisation" evidence="5">
    <location>
        <begin position="174"/>
        <end position="281"/>
    </location>
</feature>
<dbReference type="SUPFAM" id="SSF53187">
    <property type="entry name" value="Zn-dependent exopeptidases"/>
    <property type="match status" value="1"/>
</dbReference>
<gene>
    <name evidence="6" type="ORF">AVDCRST_MAG22-2425</name>
</gene>
<keyword evidence="4" id="KW-0862">Zinc</keyword>
<dbReference type="InterPro" id="IPR050072">
    <property type="entry name" value="Peptidase_M20A"/>
</dbReference>
<dbReference type="EMBL" id="CADCUV010000107">
    <property type="protein sequence ID" value="CAA9418966.1"/>
    <property type="molecule type" value="Genomic_DNA"/>
</dbReference>
<dbReference type="GO" id="GO:0046872">
    <property type="term" value="F:metal ion binding"/>
    <property type="evidence" value="ECO:0007669"/>
    <property type="project" value="UniProtKB-KW"/>
</dbReference>
<keyword evidence="2" id="KW-0479">Metal-binding</keyword>
<reference evidence="6" key="1">
    <citation type="submission" date="2020-02" db="EMBL/GenBank/DDBJ databases">
        <authorList>
            <person name="Meier V. D."/>
        </authorList>
    </citation>
    <scope>NUCLEOTIDE SEQUENCE</scope>
    <source>
        <strain evidence="6">AVDCRST_MAG22</strain>
    </source>
</reference>
<dbReference type="InterPro" id="IPR002933">
    <property type="entry name" value="Peptidase_M20"/>
</dbReference>
<dbReference type="Gene3D" id="3.40.630.10">
    <property type="entry name" value="Zn peptidases"/>
    <property type="match status" value="1"/>
</dbReference>
<dbReference type="Gene3D" id="3.30.70.360">
    <property type="match status" value="1"/>
</dbReference>
<name>A0A6J4PPV8_9ACTN</name>
<dbReference type="SUPFAM" id="SSF55031">
    <property type="entry name" value="Bacterial exopeptidase dimerisation domain"/>
    <property type="match status" value="1"/>
</dbReference>
<dbReference type="EC" id="3.5.1.16" evidence="6"/>
<proteinExistence type="predicted"/>
<dbReference type="GO" id="GO:0008777">
    <property type="term" value="F:acetylornithine deacetylase activity"/>
    <property type="evidence" value="ECO:0007669"/>
    <property type="project" value="UniProtKB-EC"/>
</dbReference>
<dbReference type="Pfam" id="PF07687">
    <property type="entry name" value="M20_dimer"/>
    <property type="match status" value="1"/>
</dbReference>
<keyword evidence="3 6" id="KW-0378">Hydrolase</keyword>
<evidence type="ECO:0000256" key="4">
    <source>
        <dbReference type="ARBA" id="ARBA00022833"/>
    </source>
</evidence>
<dbReference type="PANTHER" id="PTHR43808">
    <property type="entry name" value="ACETYLORNITHINE DEACETYLASE"/>
    <property type="match status" value="1"/>
</dbReference>
<dbReference type="InterPro" id="IPR001261">
    <property type="entry name" value="ArgE/DapE_CS"/>
</dbReference>
<evidence type="ECO:0000256" key="3">
    <source>
        <dbReference type="ARBA" id="ARBA00022801"/>
    </source>
</evidence>
<accession>A0A6J4PPV8</accession>
<organism evidence="6">
    <name type="scientific">uncultured Rubrobacteraceae bacterium</name>
    <dbReference type="NCBI Taxonomy" id="349277"/>
    <lineage>
        <taxon>Bacteria</taxon>
        <taxon>Bacillati</taxon>
        <taxon>Actinomycetota</taxon>
        <taxon>Rubrobacteria</taxon>
        <taxon>Rubrobacterales</taxon>
        <taxon>Rubrobacteraceae</taxon>
        <taxon>environmental samples</taxon>
    </lineage>
</organism>
<protein>
    <submittedName>
        <fullName evidence="6">Acetylornithine deacetylase</fullName>
        <ecNumber evidence="6">3.5.1.16</ecNumber>
    </submittedName>
</protein>
<evidence type="ECO:0000256" key="2">
    <source>
        <dbReference type="ARBA" id="ARBA00022723"/>
    </source>
</evidence>
<sequence length="388" mass="41811">MDKKHPSLEILEDLIRIQSVNPFFGEDARGEREVADYVEQRCREVGLKVHRQTVFPGRENVIAELRVGRPESALLFEAHMDTVSLGSMENPLEPAYAAGRLYGRGACDTKGSLAAMLYALEECARDPERLSSDVVLCAAVDEERAYKGVLAFVDSDVSVAGAVVGEPTDLGIVVAHKGCARFRLETLGKAAHTSVPHEGDNAIYQMAEVVCVIKDEIEGGLADLDHPLVGPPTIVVATIRGGTQVNIVPERCAIEVDRRVIPGEESREVLDGILATISERLEGSGIGFGVEELLLDWPLDTPPESATVRCAQRVASGMGLEDRLHGVAYGSDASKLQQLGGVPSIVFGPGSIAQAHSKEEWVPVEQVEWAAEFYAKMAQDFGRVSEGA</sequence>
<evidence type="ECO:0000259" key="5">
    <source>
        <dbReference type="Pfam" id="PF07687"/>
    </source>
</evidence>
<dbReference type="PROSITE" id="PS00758">
    <property type="entry name" value="ARGE_DAPE_CPG2_1"/>
    <property type="match status" value="1"/>
</dbReference>
<dbReference type="InterPro" id="IPR011650">
    <property type="entry name" value="Peptidase_M20_dimer"/>
</dbReference>
<dbReference type="InterPro" id="IPR036264">
    <property type="entry name" value="Bact_exopeptidase_dim_dom"/>
</dbReference>